<name>A0A2W4U0B0_9CYAN</name>
<dbReference type="Proteomes" id="UP000249354">
    <property type="component" value="Unassembled WGS sequence"/>
</dbReference>
<reference evidence="3" key="1">
    <citation type="submission" date="2018-04" db="EMBL/GenBank/DDBJ databases">
        <authorList>
            <person name="Cornet L."/>
        </authorList>
    </citation>
    <scope>NUCLEOTIDE SEQUENCE [LARGE SCALE GENOMIC DNA]</scope>
</reference>
<evidence type="ECO:0000256" key="1">
    <source>
        <dbReference type="SAM" id="MobiDB-lite"/>
    </source>
</evidence>
<feature type="compositionally biased region" description="Basic and acidic residues" evidence="1">
    <location>
        <begin position="205"/>
        <end position="214"/>
    </location>
</feature>
<dbReference type="EMBL" id="QBMC01000210">
    <property type="protein sequence ID" value="PZO10709.1"/>
    <property type="molecule type" value="Genomic_DNA"/>
</dbReference>
<feature type="region of interest" description="Disordered" evidence="1">
    <location>
        <begin position="1"/>
        <end position="29"/>
    </location>
</feature>
<comment type="caution">
    <text evidence="2">The sequence shown here is derived from an EMBL/GenBank/DDBJ whole genome shotgun (WGS) entry which is preliminary data.</text>
</comment>
<organism evidence="2 3">
    <name type="scientific">Leptolyngbya foveolarum</name>
    <dbReference type="NCBI Taxonomy" id="47253"/>
    <lineage>
        <taxon>Bacteria</taxon>
        <taxon>Bacillati</taxon>
        <taxon>Cyanobacteriota</taxon>
        <taxon>Cyanophyceae</taxon>
        <taxon>Leptolyngbyales</taxon>
        <taxon>Leptolyngbyaceae</taxon>
        <taxon>Leptolyngbya group</taxon>
        <taxon>Leptolyngbya</taxon>
    </lineage>
</organism>
<sequence>MFPTDSSPASPTSGPPTAHEKQSSAQLKGDSLQERLRQRNLLHYAAYFASVGGLAFVIQTGKVNQIRDAVIVGAIASGCVISRDWYKARLNPSMANDPSGLINLFSEMLHAGRAQANTNAAHLKRVEFIQVDLVEAMRDLNDLLRLDPAEVEQRLKAVQTANLTSALPSISVPNPLADNAVNNQMARSPTAKTYVPDSTTLRQSESIRRPGFDA</sequence>
<dbReference type="AlphaFoldDB" id="A0A2W4U0B0"/>
<evidence type="ECO:0000313" key="2">
    <source>
        <dbReference type="EMBL" id="PZO10709.1"/>
    </source>
</evidence>
<feature type="compositionally biased region" description="Low complexity" evidence="1">
    <location>
        <begin position="1"/>
        <end position="17"/>
    </location>
</feature>
<feature type="compositionally biased region" description="Polar residues" evidence="1">
    <location>
        <begin position="180"/>
        <end position="204"/>
    </location>
</feature>
<accession>A0A2W4U0B0</accession>
<feature type="region of interest" description="Disordered" evidence="1">
    <location>
        <begin position="174"/>
        <end position="214"/>
    </location>
</feature>
<gene>
    <name evidence="2" type="ORF">DCF25_20310</name>
</gene>
<proteinExistence type="predicted"/>
<reference evidence="2 3" key="2">
    <citation type="submission" date="2018-06" db="EMBL/GenBank/DDBJ databases">
        <title>Metagenomic assembly of (sub)arctic Cyanobacteria and their associated microbiome from non-axenic cultures.</title>
        <authorList>
            <person name="Baurain D."/>
        </authorList>
    </citation>
    <scope>NUCLEOTIDE SEQUENCE [LARGE SCALE GENOMIC DNA]</scope>
    <source>
        <strain evidence="2">ULC129bin1</strain>
    </source>
</reference>
<protein>
    <submittedName>
        <fullName evidence="2">Uncharacterized protein</fullName>
    </submittedName>
</protein>
<evidence type="ECO:0000313" key="3">
    <source>
        <dbReference type="Proteomes" id="UP000249354"/>
    </source>
</evidence>